<gene>
    <name evidence="1" type="ORF">ASPWEDRAFT_42556</name>
</gene>
<accession>A0A1L9RI24</accession>
<dbReference type="AlphaFoldDB" id="A0A1L9RI24"/>
<dbReference type="RefSeq" id="XP_040688251.1">
    <property type="nucleotide sequence ID" value="XM_040835809.1"/>
</dbReference>
<reference evidence="2" key="1">
    <citation type="journal article" date="2017" name="Genome Biol.">
        <title>Comparative genomics reveals high biological diversity and specific adaptations in the industrially and medically important fungal genus Aspergillus.</title>
        <authorList>
            <person name="de Vries R.P."/>
            <person name="Riley R."/>
            <person name="Wiebenga A."/>
            <person name="Aguilar-Osorio G."/>
            <person name="Amillis S."/>
            <person name="Uchima C.A."/>
            <person name="Anderluh G."/>
            <person name="Asadollahi M."/>
            <person name="Askin M."/>
            <person name="Barry K."/>
            <person name="Battaglia E."/>
            <person name="Bayram O."/>
            <person name="Benocci T."/>
            <person name="Braus-Stromeyer S.A."/>
            <person name="Caldana C."/>
            <person name="Canovas D."/>
            <person name="Cerqueira G.C."/>
            <person name="Chen F."/>
            <person name="Chen W."/>
            <person name="Choi C."/>
            <person name="Clum A."/>
            <person name="Dos Santos R.A."/>
            <person name="Damasio A.R."/>
            <person name="Diallinas G."/>
            <person name="Emri T."/>
            <person name="Fekete E."/>
            <person name="Flipphi M."/>
            <person name="Freyberg S."/>
            <person name="Gallo A."/>
            <person name="Gournas C."/>
            <person name="Habgood R."/>
            <person name="Hainaut M."/>
            <person name="Harispe M.L."/>
            <person name="Henrissat B."/>
            <person name="Hilden K.S."/>
            <person name="Hope R."/>
            <person name="Hossain A."/>
            <person name="Karabika E."/>
            <person name="Karaffa L."/>
            <person name="Karanyi Z."/>
            <person name="Krasevec N."/>
            <person name="Kuo A."/>
            <person name="Kusch H."/>
            <person name="LaButti K."/>
            <person name="Lagendijk E.L."/>
            <person name="Lapidus A."/>
            <person name="Levasseur A."/>
            <person name="Lindquist E."/>
            <person name="Lipzen A."/>
            <person name="Logrieco A.F."/>
            <person name="MacCabe A."/>
            <person name="Maekelae M.R."/>
            <person name="Malavazi I."/>
            <person name="Melin P."/>
            <person name="Meyer V."/>
            <person name="Mielnichuk N."/>
            <person name="Miskei M."/>
            <person name="Molnar A.P."/>
            <person name="Mule G."/>
            <person name="Ngan C.Y."/>
            <person name="Orejas M."/>
            <person name="Orosz E."/>
            <person name="Ouedraogo J.P."/>
            <person name="Overkamp K.M."/>
            <person name="Park H.-S."/>
            <person name="Perrone G."/>
            <person name="Piumi F."/>
            <person name="Punt P.J."/>
            <person name="Ram A.F."/>
            <person name="Ramon A."/>
            <person name="Rauscher S."/>
            <person name="Record E."/>
            <person name="Riano-Pachon D.M."/>
            <person name="Robert V."/>
            <person name="Roehrig J."/>
            <person name="Ruller R."/>
            <person name="Salamov A."/>
            <person name="Salih N.S."/>
            <person name="Samson R.A."/>
            <person name="Sandor E."/>
            <person name="Sanguinetti M."/>
            <person name="Schuetze T."/>
            <person name="Sepcic K."/>
            <person name="Shelest E."/>
            <person name="Sherlock G."/>
            <person name="Sophianopoulou V."/>
            <person name="Squina F.M."/>
            <person name="Sun H."/>
            <person name="Susca A."/>
            <person name="Todd R.B."/>
            <person name="Tsang A."/>
            <person name="Unkles S.E."/>
            <person name="van de Wiele N."/>
            <person name="van Rossen-Uffink D."/>
            <person name="Oliveira J.V."/>
            <person name="Vesth T.C."/>
            <person name="Visser J."/>
            <person name="Yu J.-H."/>
            <person name="Zhou M."/>
            <person name="Andersen M.R."/>
            <person name="Archer D.B."/>
            <person name="Baker S.E."/>
            <person name="Benoit I."/>
            <person name="Brakhage A.A."/>
            <person name="Braus G.H."/>
            <person name="Fischer R."/>
            <person name="Frisvad J.C."/>
            <person name="Goldman G.H."/>
            <person name="Houbraken J."/>
            <person name="Oakley B."/>
            <person name="Pocsi I."/>
            <person name="Scazzocchio C."/>
            <person name="Seiboth B."/>
            <person name="vanKuyk P.A."/>
            <person name="Wortman J."/>
            <person name="Dyer P.S."/>
            <person name="Grigoriev I.V."/>
        </authorList>
    </citation>
    <scope>NUCLEOTIDE SEQUENCE [LARGE SCALE GENOMIC DNA]</scope>
    <source>
        <strain evidence="2">DTO 134E9</strain>
    </source>
</reference>
<dbReference type="Gene3D" id="3.40.630.30">
    <property type="match status" value="1"/>
</dbReference>
<keyword evidence="2" id="KW-1185">Reference proteome</keyword>
<evidence type="ECO:0000313" key="1">
    <source>
        <dbReference type="EMBL" id="OJJ34575.1"/>
    </source>
</evidence>
<dbReference type="VEuPathDB" id="FungiDB:ASPWEDRAFT_42556"/>
<evidence type="ECO:0000313" key="2">
    <source>
        <dbReference type="Proteomes" id="UP000184383"/>
    </source>
</evidence>
<proteinExistence type="predicted"/>
<dbReference type="GeneID" id="63751657"/>
<name>A0A1L9RI24_ASPWE</name>
<protein>
    <submittedName>
        <fullName evidence="1">Uncharacterized protein</fullName>
    </submittedName>
</protein>
<dbReference type="EMBL" id="KV878213">
    <property type="protein sequence ID" value="OJJ34575.1"/>
    <property type="molecule type" value="Genomic_DNA"/>
</dbReference>
<dbReference type="OrthoDB" id="5333917at2759"/>
<organism evidence="1 2">
    <name type="scientific">Aspergillus wentii DTO 134E9</name>
    <dbReference type="NCBI Taxonomy" id="1073089"/>
    <lineage>
        <taxon>Eukaryota</taxon>
        <taxon>Fungi</taxon>
        <taxon>Dikarya</taxon>
        <taxon>Ascomycota</taxon>
        <taxon>Pezizomycotina</taxon>
        <taxon>Eurotiomycetes</taxon>
        <taxon>Eurotiomycetidae</taxon>
        <taxon>Eurotiales</taxon>
        <taxon>Aspergillaceae</taxon>
        <taxon>Aspergillus</taxon>
        <taxon>Aspergillus subgen. Cremei</taxon>
    </lineage>
</organism>
<sequence length="329" mass="37617">MMPVLDSQKYHLYSASCRPEIWKELERKDHPLNTAWPVFLDQDTCYQKYASRLAKCPGLAEFQYAMVEEDCGQETIAACGRSIPFYWPELDQIGGRVGLSTHPEVLKTLPDGGYDAILTRGFNQFLSRQGLLPPKPPSAVHTIKPHPVDYIDDICYRSEHPNALSAISITVHPARRSVGLAEAMIQAMKLTAMNKGLEMLVVPLRPTRKSEYPLVNMAKYINWHCQQYAPDRSLPFDPWLRKHVRLGGKVIQVAWNSMLIEGSIAAWQQWTQFDKWRVHSGSLKLEKGTNRLYIEVSFTGGLVPMRLYVGEDRCTYVEPNVWLYHDLNV</sequence>
<dbReference type="Proteomes" id="UP000184383">
    <property type="component" value="Unassembled WGS sequence"/>
</dbReference>